<organism evidence="1 2">
    <name type="scientific">Candidatus Collierbacteria bacterium CG10_big_fil_rev_8_21_14_0_10_43_36</name>
    <dbReference type="NCBI Taxonomy" id="1974534"/>
    <lineage>
        <taxon>Bacteria</taxon>
        <taxon>Candidatus Collieribacteriota</taxon>
    </lineage>
</organism>
<protein>
    <submittedName>
        <fullName evidence="1">Uncharacterized protein</fullName>
    </submittedName>
</protein>
<dbReference type="EMBL" id="PFAE01000062">
    <property type="protein sequence ID" value="PIR99450.1"/>
    <property type="molecule type" value="Genomic_DNA"/>
</dbReference>
<proteinExistence type="predicted"/>
<gene>
    <name evidence="1" type="ORF">COT86_03790</name>
</gene>
<evidence type="ECO:0000313" key="2">
    <source>
        <dbReference type="Proteomes" id="UP000230730"/>
    </source>
</evidence>
<name>A0A2H0VM96_9BACT</name>
<dbReference type="Proteomes" id="UP000230730">
    <property type="component" value="Unassembled WGS sequence"/>
</dbReference>
<reference evidence="2" key="1">
    <citation type="submission" date="2017-09" db="EMBL/GenBank/DDBJ databases">
        <title>Depth-based differentiation of microbial function through sediment-hosted aquifers and enrichment of novel symbionts in the deep terrestrial subsurface.</title>
        <authorList>
            <person name="Probst A.J."/>
            <person name="Ladd B."/>
            <person name="Jarett J.K."/>
            <person name="Geller-Mcgrath D.E."/>
            <person name="Sieber C.M.K."/>
            <person name="Emerson J.B."/>
            <person name="Anantharaman K."/>
            <person name="Thomas B.C."/>
            <person name="Malmstrom R."/>
            <person name="Stieglmeier M."/>
            <person name="Klingl A."/>
            <person name="Woyke T."/>
            <person name="Ryan C.M."/>
            <person name="Banfield J.F."/>
        </authorList>
    </citation>
    <scope>NUCLEOTIDE SEQUENCE [LARGE SCALE GENOMIC DNA]</scope>
</reference>
<sequence>MSIQTVHDSRLTQKEINLISSSSGYNSIYDDFVVLLKRSRKKDITNKELFVLEMEIANKIITTEKSISYFKKTADRKSQNKEWYSREVYKAQRMAYKQIMDGIAWRFLNFDRASLRQISEHHQTGYLSPGFIQEAVKAEYIVNDSDLFVILNDLTNFLRFGDLTIVSKDKIYIDEVKTKGQAKKDQKDQLNFLLDSLNKKRFSIGNDKADFLLVPGKPQNFLPAVEMVIKKAKSDKVGISSERLSPYLWISCIYTKKLLNIERDFEKIKPLLPKCPFSAEEQSGFIPTTNLFMFSEFTPNFAPYTIFPFEEEFIADLVFGKCILTSHISQKRLTKSIIGKGWNVVFPTREEIVSAYDSIIKPEDIKKVVWDSQYHIKFTNGNFMTSLPREVIFRINSEFLSVKSIISSIEHAKKSYGRLTKNYVTGFMEEKEMWK</sequence>
<evidence type="ECO:0000313" key="1">
    <source>
        <dbReference type="EMBL" id="PIR99450.1"/>
    </source>
</evidence>
<dbReference type="AlphaFoldDB" id="A0A2H0VM96"/>
<accession>A0A2H0VM96</accession>
<comment type="caution">
    <text evidence="1">The sequence shown here is derived from an EMBL/GenBank/DDBJ whole genome shotgun (WGS) entry which is preliminary data.</text>
</comment>